<reference evidence="2 3" key="1">
    <citation type="submission" date="2018-09" db="EMBL/GenBank/DDBJ databases">
        <title>Glutamicibacter mishrai S5-52T (LMG 29155T = KCTC 39846T).</title>
        <authorList>
            <person name="Das S.K."/>
        </authorList>
    </citation>
    <scope>NUCLEOTIDE SEQUENCE [LARGE SCALE GENOMIC DNA]</scope>
    <source>
        <strain evidence="2 3">S5-52</strain>
    </source>
</reference>
<accession>A0A6H0SLY4</accession>
<feature type="transmembrane region" description="Helical" evidence="1">
    <location>
        <begin position="37"/>
        <end position="57"/>
    </location>
</feature>
<dbReference type="AlphaFoldDB" id="A0A6H0SLY4"/>
<dbReference type="InterPro" id="IPR018750">
    <property type="entry name" value="DUF2306_membrane"/>
</dbReference>
<dbReference type="Proteomes" id="UP000502331">
    <property type="component" value="Chromosome"/>
</dbReference>
<protein>
    <submittedName>
        <fullName evidence="2">DUF2306 domain-containing protein</fullName>
    </submittedName>
</protein>
<evidence type="ECO:0000256" key="1">
    <source>
        <dbReference type="SAM" id="Phobius"/>
    </source>
</evidence>
<organism evidence="2 3">
    <name type="scientific">Glutamicibacter mishrai</name>
    <dbReference type="NCBI Taxonomy" id="1775880"/>
    <lineage>
        <taxon>Bacteria</taxon>
        <taxon>Bacillati</taxon>
        <taxon>Actinomycetota</taxon>
        <taxon>Actinomycetes</taxon>
        <taxon>Micrococcales</taxon>
        <taxon>Micrococcaceae</taxon>
        <taxon>Glutamicibacter</taxon>
    </lineage>
</organism>
<name>A0A6H0SLY4_9MICC</name>
<proteinExistence type="predicted"/>
<feature type="transmembrane region" description="Helical" evidence="1">
    <location>
        <begin position="125"/>
        <end position="149"/>
    </location>
</feature>
<keyword evidence="1" id="KW-0812">Transmembrane</keyword>
<evidence type="ECO:0000313" key="3">
    <source>
        <dbReference type="Proteomes" id="UP000502331"/>
    </source>
</evidence>
<sequence length="167" mass="17786">MGNFVIAVHAISASLVILLAPVNILRRRKDLRHRALGRTWVISMYFACVSGMFIYTISGGFTIFHALAIFTFATTTLGVLSIRRGNVPGHVGNMVGSWIGAIVAGVFAALAPGRIIPTLAIEDPMLLWGSVGCVIVLATVWVLYVLLALGKEAGAQATRDGESPRVP</sequence>
<keyword evidence="1" id="KW-1133">Transmembrane helix</keyword>
<dbReference type="RefSeq" id="WP_172512783.1">
    <property type="nucleotide sequence ID" value="NZ_CP032549.1"/>
</dbReference>
<dbReference type="EMBL" id="CP032549">
    <property type="protein sequence ID" value="QIV88453.1"/>
    <property type="molecule type" value="Genomic_DNA"/>
</dbReference>
<keyword evidence="1" id="KW-0472">Membrane</keyword>
<evidence type="ECO:0000313" key="2">
    <source>
        <dbReference type="EMBL" id="QIV88453.1"/>
    </source>
</evidence>
<feature type="transmembrane region" description="Helical" evidence="1">
    <location>
        <begin position="94"/>
        <end position="113"/>
    </location>
</feature>
<gene>
    <name evidence="2" type="ORF">D3791_15875</name>
</gene>
<feature type="transmembrane region" description="Helical" evidence="1">
    <location>
        <begin position="63"/>
        <end position="82"/>
    </location>
</feature>
<dbReference type="Pfam" id="PF10067">
    <property type="entry name" value="DUF2306"/>
    <property type="match status" value="1"/>
</dbReference>
<feature type="transmembrane region" description="Helical" evidence="1">
    <location>
        <begin position="6"/>
        <end position="25"/>
    </location>
</feature>
<keyword evidence="3" id="KW-1185">Reference proteome</keyword>